<evidence type="ECO:0000313" key="2">
    <source>
        <dbReference type="Proteomes" id="UP001060085"/>
    </source>
</evidence>
<dbReference type="EMBL" id="CM044708">
    <property type="protein sequence ID" value="KAI5650442.1"/>
    <property type="molecule type" value="Genomic_DNA"/>
</dbReference>
<keyword evidence="2" id="KW-1185">Reference proteome</keyword>
<name>A0ACB9ZU06_CATRO</name>
<sequence length="243" mass="26477">MARLGAHRGDNDLSPVTDRICRVEGLTVTTSSRSLRGRHTTFDIPSTPVRRGLLSNYQIYRLGLVLLSHRTTLTLRGLDPEPAMVGYLQIGGEDDQRVHDDDDDNDDDDEPVPVAPMASAAPASLSGSRPHPGKGKGLTGSFMSIMSKISGSRNKRPNKARDVSAPTQKKKGGPVDPMLILSYDVHMAGCIWHGHDRDLLKSRSRYIALTSMDIHVLSHVCTYGETGRSVLQAVYPAIPNVES</sequence>
<gene>
    <name evidence="1" type="ORF">M9H77_36447</name>
</gene>
<protein>
    <submittedName>
        <fullName evidence="1">Uncharacterized protein</fullName>
    </submittedName>
</protein>
<reference evidence="2" key="1">
    <citation type="journal article" date="2023" name="Nat. Plants">
        <title>Single-cell RNA sequencing provides a high-resolution roadmap for understanding the multicellular compartmentation of specialized metabolism.</title>
        <authorList>
            <person name="Sun S."/>
            <person name="Shen X."/>
            <person name="Li Y."/>
            <person name="Li Y."/>
            <person name="Wang S."/>
            <person name="Li R."/>
            <person name="Zhang H."/>
            <person name="Shen G."/>
            <person name="Guo B."/>
            <person name="Wei J."/>
            <person name="Xu J."/>
            <person name="St-Pierre B."/>
            <person name="Chen S."/>
            <person name="Sun C."/>
        </authorList>
    </citation>
    <scope>NUCLEOTIDE SEQUENCE [LARGE SCALE GENOMIC DNA]</scope>
</reference>
<evidence type="ECO:0000313" key="1">
    <source>
        <dbReference type="EMBL" id="KAI5650442.1"/>
    </source>
</evidence>
<proteinExistence type="predicted"/>
<comment type="caution">
    <text evidence="1">The sequence shown here is derived from an EMBL/GenBank/DDBJ whole genome shotgun (WGS) entry which is preliminary data.</text>
</comment>
<accession>A0ACB9ZU06</accession>
<organism evidence="1 2">
    <name type="scientific">Catharanthus roseus</name>
    <name type="common">Madagascar periwinkle</name>
    <name type="synonym">Vinca rosea</name>
    <dbReference type="NCBI Taxonomy" id="4058"/>
    <lineage>
        <taxon>Eukaryota</taxon>
        <taxon>Viridiplantae</taxon>
        <taxon>Streptophyta</taxon>
        <taxon>Embryophyta</taxon>
        <taxon>Tracheophyta</taxon>
        <taxon>Spermatophyta</taxon>
        <taxon>Magnoliopsida</taxon>
        <taxon>eudicotyledons</taxon>
        <taxon>Gunneridae</taxon>
        <taxon>Pentapetalae</taxon>
        <taxon>asterids</taxon>
        <taxon>lamiids</taxon>
        <taxon>Gentianales</taxon>
        <taxon>Apocynaceae</taxon>
        <taxon>Rauvolfioideae</taxon>
        <taxon>Vinceae</taxon>
        <taxon>Catharanthinae</taxon>
        <taxon>Catharanthus</taxon>
    </lineage>
</organism>
<dbReference type="Proteomes" id="UP001060085">
    <property type="component" value="Linkage Group LG08"/>
</dbReference>